<dbReference type="Proteomes" id="UP000324705">
    <property type="component" value="Chromosome 3B"/>
</dbReference>
<gene>
    <name evidence="2" type="ORF">TRITD_3Bv1G087750</name>
</gene>
<dbReference type="OMA" id="MAQPAIE"/>
<evidence type="ECO:0000313" key="2">
    <source>
        <dbReference type="EMBL" id="VAH75771.1"/>
    </source>
</evidence>
<name>A0A9R1QEC7_TRITD</name>
<dbReference type="Gramene" id="TRITD3Bv1G087750.1">
    <property type="protein sequence ID" value="TRITD3Bv1G087750.1"/>
    <property type="gene ID" value="TRITD3Bv1G087750"/>
</dbReference>
<reference evidence="2 3" key="1">
    <citation type="submission" date="2017-09" db="EMBL/GenBank/DDBJ databases">
        <authorList>
            <consortium name="International Durum Wheat Genome Sequencing Consortium (IDWGSC)"/>
            <person name="Milanesi L."/>
        </authorList>
    </citation>
    <scope>NUCLEOTIDE SEQUENCE [LARGE SCALE GENOMIC DNA]</scope>
    <source>
        <strain evidence="3">cv. Svevo</strain>
    </source>
</reference>
<sequence length="96" mass="10730">MAQPAIEQDGYPSASILAPTRKVNIDAYCVQHDDTSESWPTPPTDMRQRGRSVQKQQEQLFYYWSEGDLGKGDRGSSTTMILAYNPMASCPQLTKS</sequence>
<feature type="region of interest" description="Disordered" evidence="1">
    <location>
        <begin position="33"/>
        <end position="52"/>
    </location>
</feature>
<organism evidence="2 3">
    <name type="scientific">Triticum turgidum subsp. durum</name>
    <name type="common">Durum wheat</name>
    <name type="synonym">Triticum durum</name>
    <dbReference type="NCBI Taxonomy" id="4567"/>
    <lineage>
        <taxon>Eukaryota</taxon>
        <taxon>Viridiplantae</taxon>
        <taxon>Streptophyta</taxon>
        <taxon>Embryophyta</taxon>
        <taxon>Tracheophyta</taxon>
        <taxon>Spermatophyta</taxon>
        <taxon>Magnoliopsida</taxon>
        <taxon>Liliopsida</taxon>
        <taxon>Poales</taxon>
        <taxon>Poaceae</taxon>
        <taxon>BOP clade</taxon>
        <taxon>Pooideae</taxon>
        <taxon>Triticodae</taxon>
        <taxon>Triticeae</taxon>
        <taxon>Triticinae</taxon>
        <taxon>Triticum</taxon>
    </lineage>
</organism>
<proteinExistence type="predicted"/>
<dbReference type="AlphaFoldDB" id="A0A9R1QEC7"/>
<dbReference type="EMBL" id="LT934116">
    <property type="protein sequence ID" value="VAH75771.1"/>
    <property type="molecule type" value="Genomic_DNA"/>
</dbReference>
<evidence type="ECO:0000256" key="1">
    <source>
        <dbReference type="SAM" id="MobiDB-lite"/>
    </source>
</evidence>
<accession>A0A9R1QEC7</accession>
<protein>
    <submittedName>
        <fullName evidence="2">Uncharacterized protein</fullName>
    </submittedName>
</protein>
<keyword evidence="3" id="KW-1185">Reference proteome</keyword>
<evidence type="ECO:0000313" key="3">
    <source>
        <dbReference type="Proteomes" id="UP000324705"/>
    </source>
</evidence>